<dbReference type="PANTHER" id="PTHR24148:SF64">
    <property type="entry name" value="HETEROKARYON INCOMPATIBILITY DOMAIN-CONTAINING PROTEIN"/>
    <property type="match status" value="1"/>
</dbReference>
<feature type="region of interest" description="Disordered" evidence="1">
    <location>
        <begin position="1"/>
        <end position="43"/>
    </location>
</feature>
<proteinExistence type="predicted"/>
<comment type="caution">
    <text evidence="3">The sequence shown here is derived from an EMBL/GenBank/DDBJ whole genome shotgun (WGS) entry which is preliminary data.</text>
</comment>
<feature type="region of interest" description="Disordered" evidence="1">
    <location>
        <begin position="535"/>
        <end position="582"/>
    </location>
</feature>
<reference evidence="3 4" key="1">
    <citation type="submission" date="2024-02" db="EMBL/GenBank/DDBJ databases">
        <title>De novo assembly and annotation of 12 fungi associated with fruit tree decline syndrome in Ontario, Canada.</title>
        <authorList>
            <person name="Sulman M."/>
            <person name="Ellouze W."/>
            <person name="Ilyukhin E."/>
        </authorList>
    </citation>
    <scope>NUCLEOTIDE SEQUENCE [LARGE SCALE GENOMIC DNA]</scope>
    <source>
        <strain evidence="3 4">M11/M66-122</strain>
    </source>
</reference>
<protein>
    <recommendedName>
        <fullName evidence="2">Heterokaryon incompatibility domain-containing protein</fullName>
    </recommendedName>
</protein>
<evidence type="ECO:0000259" key="2">
    <source>
        <dbReference type="Pfam" id="PF06985"/>
    </source>
</evidence>
<keyword evidence="4" id="KW-1185">Reference proteome</keyword>
<feature type="compositionally biased region" description="Low complexity" evidence="1">
    <location>
        <begin position="556"/>
        <end position="582"/>
    </location>
</feature>
<dbReference type="Pfam" id="PF06985">
    <property type="entry name" value="HET"/>
    <property type="match status" value="1"/>
</dbReference>
<feature type="compositionally biased region" description="Basic and acidic residues" evidence="1">
    <location>
        <begin position="26"/>
        <end position="43"/>
    </location>
</feature>
<evidence type="ECO:0000313" key="4">
    <source>
        <dbReference type="Proteomes" id="UP001320420"/>
    </source>
</evidence>
<name>A0AAN9UJQ1_9PEZI</name>
<feature type="domain" description="Heterokaryon incompatibility" evidence="2">
    <location>
        <begin position="106"/>
        <end position="264"/>
    </location>
</feature>
<dbReference type="AlphaFoldDB" id="A0AAN9UJQ1"/>
<organism evidence="3 4">
    <name type="scientific">Diatrype stigma</name>
    <dbReference type="NCBI Taxonomy" id="117547"/>
    <lineage>
        <taxon>Eukaryota</taxon>
        <taxon>Fungi</taxon>
        <taxon>Dikarya</taxon>
        <taxon>Ascomycota</taxon>
        <taxon>Pezizomycotina</taxon>
        <taxon>Sordariomycetes</taxon>
        <taxon>Xylariomycetidae</taxon>
        <taxon>Xylariales</taxon>
        <taxon>Diatrypaceae</taxon>
        <taxon>Diatrype</taxon>
    </lineage>
</organism>
<dbReference type="PANTHER" id="PTHR24148">
    <property type="entry name" value="ANKYRIN REPEAT DOMAIN-CONTAINING PROTEIN 39 HOMOLOG-RELATED"/>
    <property type="match status" value="1"/>
</dbReference>
<gene>
    <name evidence="3" type="ORF">SLS62_008413</name>
</gene>
<accession>A0AAN9UJQ1</accession>
<evidence type="ECO:0000313" key="3">
    <source>
        <dbReference type="EMBL" id="KAK7749126.1"/>
    </source>
</evidence>
<dbReference type="InterPro" id="IPR052895">
    <property type="entry name" value="HetReg/Transcr_Mod"/>
</dbReference>
<evidence type="ECO:0000256" key="1">
    <source>
        <dbReference type="SAM" id="MobiDB-lite"/>
    </source>
</evidence>
<dbReference type="Proteomes" id="UP001320420">
    <property type="component" value="Unassembled WGS sequence"/>
</dbReference>
<dbReference type="EMBL" id="JAKJXP020000078">
    <property type="protein sequence ID" value="KAK7749126.1"/>
    <property type="molecule type" value="Genomic_DNA"/>
</dbReference>
<sequence length="840" mass="94418">MDSSDSAYYSSIEEDLKVRKPTRPRPRAERRQRLEIRSPPPRDDKERVKLNWARVIRKAQFSLYKYEPIQEDRTRLMALDPSEDPKGDIHVTLIPVPIAMLHRFPYEALSYHWGESESENPVYVKTGKHEQGERMSYADDDMEMTALRLYVKDNLYEALRHLRQKTDRILVWADGICMDQGNSAELGAQVPNMSQIYSQANGVCIWLGAADKGRRTDRAMRFITKVVETQDIHTLIQKDQVQNWKDLIYLINCSWFSRRWVIQEVALARIATVHCGSMELNWSDFVDAISIFDLYFQDIRKLFEDRSREYHTITDLKPLGAKILVDELSNVFLRGADRRLFEPIKNLELLVSTLAPFETTDPRDTIFALLNIASETSRVSIPRLLLPASAAAGGDHAAAEEVPPPTADYTKNLLEVYVGFVEWVVSRTGSLDIVCRHWALPERTTVAIMYEELVTLPSWIKLVLEAPYGHSNQGINGRKNGDSFVGLPGARCYNASHGMPPTVRFGMKSPRPPPSSRLEAAVRFAGGLFAAAPPKASGRVDNGGGGGGHRTMMTRPNPLSPTSPSSSNSPSNPLLSSPTPLNLDPSLNTSSFLMRGARWIYSQLRGWLLPGTAEVPSSRDSRMYVRGFVLGGISWSSSPMPHGIVTRDALERLGWSPDGSDEYDSVPDTVWRTLVADRGPDGRHPPSWYPRACLRCLAKVTSNGHIVTGDILGESPPRIMHDYIKRMQAVTWNRVIFDAAFRRGRETTEKLIGVGPPGTAQGDLVCILYGCSVPCILRPWVSSNLFTYQQDQRRRPIVGEKPDFYEFVGESFVYGKMDGQAISGMDRNELLARSEDFCLV</sequence>
<dbReference type="InterPro" id="IPR010730">
    <property type="entry name" value="HET"/>
</dbReference>